<name>A1SSS0_PSYIN</name>
<dbReference type="EMBL" id="CP000510">
    <property type="protein sequence ID" value="ABM02535.1"/>
    <property type="molecule type" value="Genomic_DNA"/>
</dbReference>
<protein>
    <recommendedName>
        <fullName evidence="3">YcxB-like protein domain-containing protein</fullName>
    </recommendedName>
</protein>
<dbReference type="OrthoDB" id="6118195at2"/>
<dbReference type="eggNOG" id="ENOG5032VQM">
    <property type="taxonomic scope" value="Bacteria"/>
</dbReference>
<gene>
    <name evidence="1" type="ordered locus">Ping_0682</name>
</gene>
<proteinExistence type="predicted"/>
<sequence>MLFQSEFVLNREHFEECFDQSLLLGGKATPKYKLMAFLVFAGSAIIVFADQQKTVGLFIISLSFVEYFSFRYRRAWWLMRQMWSKNSHNTITLTISERGVKTESLYNNNELLWNEIKHGVETPKGLMLYLKSGAKNYLSKSSLNKQAIAFIKLKVAQPVIKEQS</sequence>
<accession>A1SSS0</accession>
<evidence type="ECO:0000313" key="1">
    <source>
        <dbReference type="EMBL" id="ABM02535.1"/>
    </source>
</evidence>
<dbReference type="Proteomes" id="UP000000639">
    <property type="component" value="Chromosome"/>
</dbReference>
<keyword evidence="2" id="KW-1185">Reference proteome</keyword>
<evidence type="ECO:0000313" key="2">
    <source>
        <dbReference type="Proteomes" id="UP000000639"/>
    </source>
</evidence>
<dbReference type="KEGG" id="pin:Ping_0682"/>
<dbReference type="RefSeq" id="WP_011769094.1">
    <property type="nucleotide sequence ID" value="NC_008709.1"/>
</dbReference>
<reference evidence="1 2" key="1">
    <citation type="submission" date="2007-01" db="EMBL/GenBank/DDBJ databases">
        <title>Complete sequence of Psychromonas ingrahamii 37.</title>
        <authorList>
            <consortium name="US DOE Joint Genome Institute"/>
            <person name="Copeland A."/>
            <person name="Lucas S."/>
            <person name="Lapidus A."/>
            <person name="Barry K."/>
            <person name="Detter J.C."/>
            <person name="Glavina del Rio T."/>
            <person name="Hammon N."/>
            <person name="Israni S."/>
            <person name="Dalin E."/>
            <person name="Tice H."/>
            <person name="Pitluck S."/>
            <person name="Thompson L.S."/>
            <person name="Brettin T."/>
            <person name="Bruce D."/>
            <person name="Han C."/>
            <person name="Tapia R."/>
            <person name="Schmutz J."/>
            <person name="Larimer F."/>
            <person name="Land M."/>
            <person name="Hauser L."/>
            <person name="Kyrpides N."/>
            <person name="Ivanova N."/>
            <person name="Staley J."/>
            <person name="Richardson P."/>
        </authorList>
    </citation>
    <scope>NUCLEOTIDE SEQUENCE [LARGE SCALE GENOMIC DNA]</scope>
    <source>
        <strain evidence="1 2">37</strain>
    </source>
</reference>
<organism evidence="1 2">
    <name type="scientific">Psychromonas ingrahamii (strain DSM 17664 / CCUG 51855 / 37)</name>
    <dbReference type="NCBI Taxonomy" id="357804"/>
    <lineage>
        <taxon>Bacteria</taxon>
        <taxon>Pseudomonadati</taxon>
        <taxon>Pseudomonadota</taxon>
        <taxon>Gammaproteobacteria</taxon>
        <taxon>Alteromonadales</taxon>
        <taxon>Psychromonadaceae</taxon>
        <taxon>Psychromonas</taxon>
    </lineage>
</organism>
<dbReference type="AlphaFoldDB" id="A1SSS0"/>
<dbReference type="HOGENOM" id="CLU_136234_0_0_6"/>
<evidence type="ECO:0008006" key="3">
    <source>
        <dbReference type="Google" id="ProtNLM"/>
    </source>
</evidence>